<evidence type="ECO:0008006" key="4">
    <source>
        <dbReference type="Google" id="ProtNLM"/>
    </source>
</evidence>
<proteinExistence type="predicted"/>
<gene>
    <name evidence="2" type="ORF">SAMN05421730_1002138</name>
</gene>
<accession>A0A1D3TQ60</accession>
<dbReference type="Gene3D" id="2.170.220.10">
    <property type="match status" value="1"/>
</dbReference>
<dbReference type="AlphaFoldDB" id="A0A1D3TQ60"/>
<keyword evidence="3" id="KW-1185">Reference proteome</keyword>
<evidence type="ECO:0000256" key="1">
    <source>
        <dbReference type="SAM" id="MobiDB-lite"/>
    </source>
</evidence>
<dbReference type="STRING" id="1619234.SAMN05421730_1002138"/>
<feature type="region of interest" description="Disordered" evidence="1">
    <location>
        <begin position="114"/>
        <end position="140"/>
    </location>
</feature>
<organism evidence="2 3">
    <name type="scientific">Anaerobium acetethylicum</name>
    <dbReference type="NCBI Taxonomy" id="1619234"/>
    <lineage>
        <taxon>Bacteria</taxon>
        <taxon>Bacillati</taxon>
        <taxon>Bacillota</taxon>
        <taxon>Clostridia</taxon>
        <taxon>Lachnospirales</taxon>
        <taxon>Lachnospiraceae</taxon>
        <taxon>Anaerobium</taxon>
    </lineage>
</organism>
<dbReference type="OrthoDB" id="1739831at2"/>
<protein>
    <recommendedName>
        <fullName evidence="4">Flagellar operon protein TIGR03826</fullName>
    </recommendedName>
</protein>
<name>A0A1D3TQ60_9FIRM</name>
<dbReference type="RefSeq" id="WP_091230293.1">
    <property type="nucleotide sequence ID" value="NZ_FMKA01000002.1"/>
</dbReference>
<evidence type="ECO:0000313" key="3">
    <source>
        <dbReference type="Proteomes" id="UP000199315"/>
    </source>
</evidence>
<evidence type="ECO:0000313" key="2">
    <source>
        <dbReference type="EMBL" id="SCP95710.1"/>
    </source>
</evidence>
<dbReference type="EMBL" id="FMKA01000002">
    <property type="protein sequence ID" value="SCP95710.1"/>
    <property type="molecule type" value="Genomic_DNA"/>
</dbReference>
<sequence length="140" mass="16199">MEVKNCKGCKKLFNYIGGVQLCPVCREALEDKFQAVKKYIYENPKASLVEISEDNDVSNTQLRQWIREERLMFTEDSVIGIECENCGTRINTGRFCRRCKETLANTLNSAYQKPAVRDEQKKSQNSASRMRFLEGWNNSN</sequence>
<dbReference type="Proteomes" id="UP000199315">
    <property type="component" value="Unassembled WGS sequence"/>
</dbReference>
<reference evidence="2 3" key="1">
    <citation type="submission" date="2016-09" db="EMBL/GenBank/DDBJ databases">
        <authorList>
            <person name="Capua I."/>
            <person name="De Benedictis P."/>
            <person name="Joannis T."/>
            <person name="Lombin L.H."/>
            <person name="Cattoli G."/>
        </authorList>
    </citation>
    <scope>NUCLEOTIDE SEQUENCE [LARGE SCALE GENOMIC DNA]</scope>
    <source>
        <strain evidence="2 3">GluBS11</strain>
    </source>
</reference>